<proteinExistence type="predicted"/>
<gene>
    <name evidence="2" type="ORF">P8935_00855</name>
</gene>
<dbReference type="AlphaFoldDB" id="A0AAU7DKP3"/>
<evidence type="ECO:0000313" key="2">
    <source>
        <dbReference type="EMBL" id="XBH17895.1"/>
    </source>
</evidence>
<name>A0AAU7DKP3_9BACT</name>
<dbReference type="EMBL" id="CP121196">
    <property type="protein sequence ID" value="XBH17895.1"/>
    <property type="molecule type" value="Genomic_DNA"/>
</dbReference>
<reference evidence="2" key="1">
    <citation type="submission" date="2023-03" db="EMBL/GenBank/DDBJ databases">
        <title>Edaphobacter sp.</title>
        <authorList>
            <person name="Huber K.J."/>
            <person name="Papendorf J."/>
            <person name="Pilke C."/>
            <person name="Bunk B."/>
            <person name="Sproeer C."/>
            <person name="Pester M."/>
        </authorList>
    </citation>
    <scope>NUCLEOTIDE SEQUENCE</scope>
    <source>
        <strain evidence="2">DSM 110680</strain>
    </source>
</reference>
<keyword evidence="1" id="KW-0732">Signal</keyword>
<protein>
    <recommendedName>
        <fullName evidence="3">Outer membrane protein beta-barrel domain-containing protein</fullName>
    </recommendedName>
</protein>
<dbReference type="Gene3D" id="2.40.160.20">
    <property type="match status" value="1"/>
</dbReference>
<feature type="signal peptide" evidence="1">
    <location>
        <begin position="1"/>
        <end position="26"/>
    </location>
</feature>
<evidence type="ECO:0000256" key="1">
    <source>
        <dbReference type="SAM" id="SignalP"/>
    </source>
</evidence>
<accession>A0AAU7DKP3</accession>
<evidence type="ECO:0008006" key="3">
    <source>
        <dbReference type="Google" id="ProtNLM"/>
    </source>
</evidence>
<organism evidence="2">
    <name type="scientific">Telmatobacter sp. DSM 110680</name>
    <dbReference type="NCBI Taxonomy" id="3036704"/>
    <lineage>
        <taxon>Bacteria</taxon>
        <taxon>Pseudomonadati</taxon>
        <taxon>Acidobacteriota</taxon>
        <taxon>Terriglobia</taxon>
        <taxon>Terriglobales</taxon>
        <taxon>Acidobacteriaceae</taxon>
        <taxon>Telmatobacter</taxon>
    </lineage>
</organism>
<sequence>MTSRAFIFCSLLALCLSTAIQLRAQAHPGSDATSASQASVEVFGGFSLAGGGLTGTSYGFNGGADFRLVPRVFLVADINQFHVPSPSSSNTESETVYLAGPRYLVPVHSSSRTSLFGQFLIGGDTFHNGGQAYTYEFNNATSLALSADGGVDYALSRHLGARFQGGYLLTKLKYSTYGGPVNPSSASDNQGRFAVDIVYRF</sequence>
<feature type="chain" id="PRO_5043335817" description="Outer membrane protein beta-barrel domain-containing protein" evidence="1">
    <location>
        <begin position="27"/>
        <end position="201"/>
    </location>
</feature>
<dbReference type="RefSeq" id="WP_348263120.1">
    <property type="nucleotide sequence ID" value="NZ_CP121196.1"/>
</dbReference>